<dbReference type="CDD" id="cd00167">
    <property type="entry name" value="SANT"/>
    <property type="match status" value="1"/>
</dbReference>
<accession>A0A7R9KFH6</accession>
<dbReference type="GO" id="GO:0005829">
    <property type="term" value="C:cytosol"/>
    <property type="evidence" value="ECO:0007669"/>
    <property type="project" value="TreeGrafter"/>
</dbReference>
<dbReference type="GO" id="GO:0006450">
    <property type="term" value="P:regulation of translational fidelity"/>
    <property type="evidence" value="ECO:0007669"/>
    <property type="project" value="InterPro"/>
</dbReference>
<dbReference type="OrthoDB" id="1690618at2759"/>
<feature type="region of interest" description="Disordered" evidence="5">
    <location>
        <begin position="139"/>
        <end position="161"/>
    </location>
</feature>
<feature type="domain" description="Myb-like" evidence="6">
    <location>
        <begin position="166"/>
        <end position="221"/>
    </location>
</feature>
<dbReference type="InterPro" id="IPR044634">
    <property type="entry name" value="Zuotin/DnaJC2"/>
</dbReference>
<dbReference type="AlphaFoldDB" id="A0A7R9KFH6"/>
<evidence type="ECO:0000256" key="5">
    <source>
        <dbReference type="SAM" id="MobiDB-lite"/>
    </source>
</evidence>
<evidence type="ECO:0000313" key="8">
    <source>
        <dbReference type="Proteomes" id="UP000759131"/>
    </source>
</evidence>
<dbReference type="InterPro" id="IPR001005">
    <property type="entry name" value="SANT/Myb"/>
</dbReference>
<protein>
    <recommendedName>
        <fullName evidence="6">Myb-like domain-containing protein</fullName>
    </recommendedName>
</protein>
<dbReference type="GO" id="GO:0043022">
    <property type="term" value="F:ribosome binding"/>
    <property type="evidence" value="ECO:0007669"/>
    <property type="project" value="InterPro"/>
</dbReference>
<dbReference type="FunFam" id="1.10.10.60:FF:000180">
    <property type="entry name" value="DnaJ (Hsp40) homolog, subfamily C, member 2"/>
    <property type="match status" value="1"/>
</dbReference>
<sequence length="239" mass="27691">MNIYSLEELQTFRQQFEGLDSEDLKRDFFLKKMAEMNTKLESERIALLTTNNSMNGQTNNVSSKKHWSYDDIQLLIKAIKLFPAGTQDRWAVIAKWVNDKSTSGVTRNHRDVIGKAKDLQNSDQSQTLREEANKNAFKTLEKNQPKGTQPSDESDPSQRFDAPRTFVDLNANPWNNEEQQLLEQAMKTYPSSLGTERWDLISKCIPNRSRTDCIERYKYLVKLVKSKNEAKTVVHKNKK</sequence>
<keyword evidence="4" id="KW-0539">Nucleus</keyword>
<evidence type="ECO:0000256" key="3">
    <source>
        <dbReference type="ARBA" id="ARBA00023186"/>
    </source>
</evidence>
<dbReference type="SMART" id="SM00717">
    <property type="entry name" value="SANT"/>
    <property type="match status" value="2"/>
</dbReference>
<dbReference type="EMBL" id="CAJPIZ010000408">
    <property type="protein sequence ID" value="CAG2101378.1"/>
    <property type="molecule type" value="Genomic_DNA"/>
</dbReference>
<dbReference type="Pfam" id="PF00249">
    <property type="entry name" value="Myb_DNA-binding"/>
    <property type="match status" value="1"/>
</dbReference>
<evidence type="ECO:0000256" key="4">
    <source>
        <dbReference type="ARBA" id="ARBA00023242"/>
    </source>
</evidence>
<dbReference type="InterPro" id="IPR009057">
    <property type="entry name" value="Homeodomain-like_sf"/>
</dbReference>
<dbReference type="GO" id="GO:0051083">
    <property type="term" value="P:'de novo' cotranslational protein folding"/>
    <property type="evidence" value="ECO:0007669"/>
    <property type="project" value="InterPro"/>
</dbReference>
<dbReference type="EMBL" id="OC854983">
    <property type="protein sequence ID" value="CAD7620948.1"/>
    <property type="molecule type" value="Genomic_DNA"/>
</dbReference>
<dbReference type="PANTHER" id="PTHR43999">
    <property type="entry name" value="DNAJ HOMOLOG SUBFAMILY C MEMBER 2"/>
    <property type="match status" value="1"/>
</dbReference>
<reference evidence="7" key="1">
    <citation type="submission" date="2020-11" db="EMBL/GenBank/DDBJ databases">
        <authorList>
            <person name="Tran Van P."/>
        </authorList>
    </citation>
    <scope>NUCLEOTIDE SEQUENCE</scope>
</reference>
<proteinExistence type="predicted"/>
<gene>
    <name evidence="7" type="ORF">OSB1V03_LOCUS1428</name>
</gene>
<name>A0A7R9KFH6_9ACAR</name>
<dbReference type="GO" id="GO:0030544">
    <property type="term" value="F:Hsp70 protein binding"/>
    <property type="evidence" value="ECO:0007669"/>
    <property type="project" value="InterPro"/>
</dbReference>
<keyword evidence="2" id="KW-0677">Repeat</keyword>
<comment type="subcellular location">
    <subcellularLocation>
        <location evidence="1">Nucleus</location>
    </subcellularLocation>
</comment>
<evidence type="ECO:0000259" key="6">
    <source>
        <dbReference type="PROSITE" id="PS50090"/>
    </source>
</evidence>
<dbReference type="GO" id="GO:0005634">
    <property type="term" value="C:nucleus"/>
    <property type="evidence" value="ECO:0007669"/>
    <property type="project" value="UniProtKB-SubCell"/>
</dbReference>
<evidence type="ECO:0000256" key="1">
    <source>
        <dbReference type="ARBA" id="ARBA00004123"/>
    </source>
</evidence>
<dbReference type="PANTHER" id="PTHR43999:SF1">
    <property type="entry name" value="DNAJ HOMOLOG SUBFAMILY C MEMBER 2"/>
    <property type="match status" value="1"/>
</dbReference>
<dbReference type="Pfam" id="PF23082">
    <property type="entry name" value="Myb_DNA-binding_2"/>
    <property type="match status" value="1"/>
</dbReference>
<keyword evidence="8" id="KW-1185">Reference proteome</keyword>
<dbReference type="SUPFAM" id="SSF46689">
    <property type="entry name" value="Homeodomain-like"/>
    <property type="match status" value="2"/>
</dbReference>
<evidence type="ECO:0000256" key="2">
    <source>
        <dbReference type="ARBA" id="ARBA00022737"/>
    </source>
</evidence>
<organism evidence="7">
    <name type="scientific">Medioppia subpectinata</name>
    <dbReference type="NCBI Taxonomy" id="1979941"/>
    <lineage>
        <taxon>Eukaryota</taxon>
        <taxon>Metazoa</taxon>
        <taxon>Ecdysozoa</taxon>
        <taxon>Arthropoda</taxon>
        <taxon>Chelicerata</taxon>
        <taxon>Arachnida</taxon>
        <taxon>Acari</taxon>
        <taxon>Acariformes</taxon>
        <taxon>Sarcoptiformes</taxon>
        <taxon>Oribatida</taxon>
        <taxon>Brachypylina</taxon>
        <taxon>Oppioidea</taxon>
        <taxon>Oppiidae</taxon>
        <taxon>Medioppia</taxon>
    </lineage>
</organism>
<dbReference type="Proteomes" id="UP000759131">
    <property type="component" value="Unassembled WGS sequence"/>
</dbReference>
<dbReference type="PROSITE" id="PS50090">
    <property type="entry name" value="MYB_LIKE"/>
    <property type="match status" value="1"/>
</dbReference>
<evidence type="ECO:0000313" key="7">
    <source>
        <dbReference type="EMBL" id="CAD7620948.1"/>
    </source>
</evidence>
<dbReference type="Gene3D" id="1.10.10.60">
    <property type="entry name" value="Homeodomain-like"/>
    <property type="match status" value="2"/>
</dbReference>
<keyword evidence="3" id="KW-0143">Chaperone</keyword>